<keyword evidence="3 6" id="KW-1133">Transmembrane helix</keyword>
<protein>
    <submittedName>
        <fullName evidence="7">Uncharacterized protein</fullName>
    </submittedName>
</protein>
<accession>X0PLD1</accession>
<dbReference type="GO" id="GO:0016020">
    <property type="term" value="C:membrane"/>
    <property type="evidence" value="ECO:0007669"/>
    <property type="project" value="UniProtKB-SubCell"/>
</dbReference>
<evidence type="ECO:0000313" key="8">
    <source>
        <dbReference type="Proteomes" id="UP000019491"/>
    </source>
</evidence>
<sequence length="93" mass="9938">MVFFWPLAFAAFGNALKVFPRWYSGDLDGARAASKRARTLGIIALSIGALSTAWCLSSAFTGPNRNHTQTRRGPGVVTATPRVANANSPHPPQ</sequence>
<evidence type="ECO:0000256" key="5">
    <source>
        <dbReference type="SAM" id="MobiDB-lite"/>
    </source>
</evidence>
<dbReference type="EMBL" id="BAWF01000006">
    <property type="protein sequence ID" value="GAF43173.1"/>
    <property type="molecule type" value="Genomic_DNA"/>
</dbReference>
<evidence type="ECO:0000256" key="3">
    <source>
        <dbReference type="ARBA" id="ARBA00022989"/>
    </source>
</evidence>
<organism evidence="7 8">
    <name type="scientific">Rhodococcus wratislaviensis NBRC 100605</name>
    <dbReference type="NCBI Taxonomy" id="1219028"/>
    <lineage>
        <taxon>Bacteria</taxon>
        <taxon>Bacillati</taxon>
        <taxon>Actinomycetota</taxon>
        <taxon>Actinomycetes</taxon>
        <taxon>Mycobacteriales</taxon>
        <taxon>Nocardiaceae</taxon>
        <taxon>Rhodococcus</taxon>
    </lineage>
</organism>
<feature type="transmembrane region" description="Helical" evidence="6">
    <location>
        <begin position="39"/>
        <end position="62"/>
    </location>
</feature>
<keyword evidence="4 6" id="KW-0472">Membrane</keyword>
<dbReference type="Proteomes" id="UP000019491">
    <property type="component" value="Unassembled WGS sequence"/>
</dbReference>
<keyword evidence="8" id="KW-1185">Reference proteome</keyword>
<reference evidence="7 8" key="1">
    <citation type="submission" date="2014-02" db="EMBL/GenBank/DDBJ databases">
        <title>Whole genome shotgun sequence of Rhodococcus wratislaviensis NBRC 100605.</title>
        <authorList>
            <person name="Hosoyama A."/>
            <person name="Tsuchikane K."/>
            <person name="Yoshida I."/>
            <person name="Ohji S."/>
            <person name="Ichikawa N."/>
            <person name="Yamazoe A."/>
            <person name="Fujita N."/>
        </authorList>
    </citation>
    <scope>NUCLEOTIDE SEQUENCE [LARGE SCALE GENOMIC DNA]</scope>
    <source>
        <strain evidence="7 8">NBRC 100605</strain>
    </source>
</reference>
<comment type="caution">
    <text evidence="7">The sequence shown here is derived from an EMBL/GenBank/DDBJ whole genome shotgun (WGS) entry which is preliminary data.</text>
</comment>
<evidence type="ECO:0000313" key="7">
    <source>
        <dbReference type="EMBL" id="GAF43173.1"/>
    </source>
</evidence>
<name>X0PLD1_RHOWR</name>
<evidence type="ECO:0000256" key="1">
    <source>
        <dbReference type="ARBA" id="ARBA00004370"/>
    </source>
</evidence>
<comment type="subcellular location">
    <subcellularLocation>
        <location evidence="1">Membrane</location>
    </subcellularLocation>
</comment>
<feature type="region of interest" description="Disordered" evidence="5">
    <location>
        <begin position="64"/>
        <end position="93"/>
    </location>
</feature>
<proteinExistence type="predicted"/>
<evidence type="ECO:0000256" key="2">
    <source>
        <dbReference type="ARBA" id="ARBA00022692"/>
    </source>
</evidence>
<keyword evidence="2 6" id="KW-0812">Transmembrane</keyword>
<evidence type="ECO:0000256" key="6">
    <source>
        <dbReference type="SAM" id="Phobius"/>
    </source>
</evidence>
<gene>
    <name evidence="7" type="ORF">RW1_006_00670</name>
</gene>
<evidence type="ECO:0000256" key="4">
    <source>
        <dbReference type="ARBA" id="ARBA00023136"/>
    </source>
</evidence>
<dbReference type="InterPro" id="IPR007593">
    <property type="entry name" value="CD225/Dispanin_fam"/>
</dbReference>
<dbReference type="Pfam" id="PF04505">
    <property type="entry name" value="CD225"/>
    <property type="match status" value="1"/>
</dbReference>
<dbReference type="AlphaFoldDB" id="X0PLD1"/>